<gene>
    <name evidence="2" type="ORF">D9613_008847</name>
</gene>
<dbReference type="EMBL" id="JAACJL010000031">
    <property type="protein sequence ID" value="KAF4616366.1"/>
    <property type="molecule type" value="Genomic_DNA"/>
</dbReference>
<protein>
    <recommendedName>
        <fullName evidence="4">Retrotransposon gag domain-containing protein</fullName>
    </recommendedName>
</protein>
<feature type="compositionally biased region" description="Acidic residues" evidence="1">
    <location>
        <begin position="285"/>
        <end position="300"/>
    </location>
</feature>
<proteinExistence type="predicted"/>
<evidence type="ECO:0000256" key="1">
    <source>
        <dbReference type="SAM" id="MobiDB-lite"/>
    </source>
</evidence>
<dbReference type="AlphaFoldDB" id="A0A8H4QSE3"/>
<organism evidence="2 3">
    <name type="scientific">Agrocybe pediades</name>
    <dbReference type="NCBI Taxonomy" id="84607"/>
    <lineage>
        <taxon>Eukaryota</taxon>
        <taxon>Fungi</taxon>
        <taxon>Dikarya</taxon>
        <taxon>Basidiomycota</taxon>
        <taxon>Agaricomycotina</taxon>
        <taxon>Agaricomycetes</taxon>
        <taxon>Agaricomycetidae</taxon>
        <taxon>Agaricales</taxon>
        <taxon>Agaricineae</taxon>
        <taxon>Strophariaceae</taxon>
        <taxon>Agrocybe</taxon>
    </lineage>
</organism>
<evidence type="ECO:0008006" key="4">
    <source>
        <dbReference type="Google" id="ProtNLM"/>
    </source>
</evidence>
<comment type="caution">
    <text evidence="2">The sequence shown here is derived from an EMBL/GenBank/DDBJ whole genome shotgun (WGS) entry which is preliminary data.</text>
</comment>
<evidence type="ECO:0000313" key="2">
    <source>
        <dbReference type="EMBL" id="KAF4616366.1"/>
    </source>
</evidence>
<keyword evidence="3" id="KW-1185">Reference proteome</keyword>
<name>A0A8H4QSE3_9AGAR</name>
<feature type="region of interest" description="Disordered" evidence="1">
    <location>
        <begin position="281"/>
        <end position="304"/>
    </location>
</feature>
<accession>A0A8H4QSE3</accession>
<dbReference type="Proteomes" id="UP000521872">
    <property type="component" value="Unassembled WGS sequence"/>
</dbReference>
<reference evidence="2 3" key="1">
    <citation type="submission" date="2019-12" db="EMBL/GenBank/DDBJ databases">
        <authorList>
            <person name="Floudas D."/>
            <person name="Bentzer J."/>
            <person name="Ahren D."/>
            <person name="Johansson T."/>
            <person name="Persson P."/>
            <person name="Tunlid A."/>
        </authorList>
    </citation>
    <scope>NUCLEOTIDE SEQUENCE [LARGE SCALE GENOMIC DNA]</scope>
    <source>
        <strain evidence="2 3">CBS 102.39</strain>
    </source>
</reference>
<evidence type="ECO:0000313" key="3">
    <source>
        <dbReference type="Proteomes" id="UP000521872"/>
    </source>
</evidence>
<sequence length="326" mass="36021">MSASKLISPFTGPLTPTAIETFLGQCEDAFEIYAATKAATSPELSVSTKIRMVGTQMQEPAMAAWWSAGRSDYLKLTSWKDFEKQIRSRFMPKGYKLMALRTFFRCSQAGLPFLDYAAALADARNAVGTSVISVAIYKYQLLFHAHHMLILRIMAMPDFDIDTINFDNLVALMAMQWDSLVAEGTARMTTAAPRLSQASPSVSATQPRLPPLTDAEKERLSAVGGCWRCRKVPKDTSWTPHVGRTCPGDAAQGISPGRDYVPQPQVQVKREPAGAVMLLPVRNDDGEDQPDLYPDDEDQPDLPPRFTAAFANIHTSTDDYFDDDTD</sequence>